<feature type="region of interest" description="Disordered" evidence="4">
    <location>
        <begin position="29"/>
        <end position="61"/>
    </location>
</feature>
<comment type="caution">
    <text evidence="6">The sequence shown here is derived from an EMBL/GenBank/DDBJ whole genome shotgun (WGS) entry which is preliminary data.</text>
</comment>
<evidence type="ECO:0000259" key="5">
    <source>
        <dbReference type="PROSITE" id="PS51719"/>
    </source>
</evidence>
<dbReference type="PANTHER" id="PTHR18884">
    <property type="entry name" value="SEPTIN"/>
    <property type="match status" value="1"/>
</dbReference>
<dbReference type="GO" id="GO:0032156">
    <property type="term" value="C:septin cytoskeleton"/>
    <property type="evidence" value="ECO:0007669"/>
    <property type="project" value="UniProtKB-ARBA"/>
</dbReference>
<feature type="region of interest" description="Disordered" evidence="4">
    <location>
        <begin position="553"/>
        <end position="579"/>
    </location>
</feature>
<dbReference type="SUPFAM" id="SSF52540">
    <property type="entry name" value="P-loop containing nucleoside triphosphate hydrolases"/>
    <property type="match status" value="1"/>
</dbReference>
<dbReference type="FunFam" id="3.40.50.300:FF:000196">
    <property type="entry name" value="Cell division control 3"/>
    <property type="match status" value="1"/>
</dbReference>
<gene>
    <name evidence="6" type="ORF">B0T18DRAFT_325942</name>
</gene>
<dbReference type="CDD" id="cd01850">
    <property type="entry name" value="CDC_Septin"/>
    <property type="match status" value="1"/>
</dbReference>
<dbReference type="InterPro" id="IPR016491">
    <property type="entry name" value="Septin"/>
</dbReference>
<dbReference type="Pfam" id="PF00735">
    <property type="entry name" value="Septin"/>
    <property type="match status" value="1"/>
</dbReference>
<keyword evidence="1 3" id="KW-0547">Nucleotide-binding</keyword>
<dbReference type="GO" id="GO:0005525">
    <property type="term" value="F:GTP binding"/>
    <property type="evidence" value="ECO:0007669"/>
    <property type="project" value="UniProtKB-KW"/>
</dbReference>
<evidence type="ECO:0000313" key="6">
    <source>
        <dbReference type="EMBL" id="KAK0746541.1"/>
    </source>
</evidence>
<dbReference type="PROSITE" id="PS51719">
    <property type="entry name" value="G_SEPTIN"/>
    <property type="match status" value="1"/>
</dbReference>
<keyword evidence="2 3" id="KW-0342">GTP-binding</keyword>
<evidence type="ECO:0000256" key="4">
    <source>
        <dbReference type="SAM" id="MobiDB-lite"/>
    </source>
</evidence>
<organism evidence="6 7">
    <name type="scientific">Schizothecium vesticola</name>
    <dbReference type="NCBI Taxonomy" id="314040"/>
    <lineage>
        <taxon>Eukaryota</taxon>
        <taxon>Fungi</taxon>
        <taxon>Dikarya</taxon>
        <taxon>Ascomycota</taxon>
        <taxon>Pezizomycotina</taxon>
        <taxon>Sordariomycetes</taxon>
        <taxon>Sordariomycetidae</taxon>
        <taxon>Sordariales</taxon>
        <taxon>Schizotheciaceae</taxon>
        <taxon>Schizothecium</taxon>
    </lineage>
</organism>
<proteinExistence type="inferred from homology"/>
<dbReference type="InterPro" id="IPR027417">
    <property type="entry name" value="P-loop_NTPase"/>
</dbReference>
<protein>
    <submittedName>
        <fullName evidence="6">Septin-domain-containing protein</fullName>
    </submittedName>
</protein>
<accession>A0AA40EW85</accession>
<dbReference type="EMBL" id="JAUKUD010000004">
    <property type="protein sequence ID" value="KAK0746541.1"/>
    <property type="molecule type" value="Genomic_DNA"/>
</dbReference>
<evidence type="ECO:0000313" key="7">
    <source>
        <dbReference type="Proteomes" id="UP001172155"/>
    </source>
</evidence>
<comment type="similarity">
    <text evidence="3">Belongs to the TRAFAC class TrmE-Era-EngA-EngB-Septin-like GTPase superfamily. Septin GTPase family.</text>
</comment>
<evidence type="ECO:0000256" key="3">
    <source>
        <dbReference type="RuleBase" id="RU004560"/>
    </source>
</evidence>
<dbReference type="Gene3D" id="3.40.50.300">
    <property type="entry name" value="P-loop containing nucleotide triphosphate hydrolases"/>
    <property type="match status" value="1"/>
</dbReference>
<dbReference type="GO" id="GO:0005938">
    <property type="term" value="C:cell cortex"/>
    <property type="evidence" value="ECO:0007669"/>
    <property type="project" value="UniProtKB-ARBA"/>
</dbReference>
<keyword evidence="7" id="KW-1185">Reference proteome</keyword>
<evidence type="ECO:0000256" key="2">
    <source>
        <dbReference type="ARBA" id="ARBA00023134"/>
    </source>
</evidence>
<sequence length="579" mass="65521">MHFATMVHHHATRARTKSVQFGKSVMSLDSADTASSRDDAATSPPTPGTRTTSLPLGDKKENVNPIRHYRSLLDLEDAPRLPHFMPLCYDELYPKPTESMAVHKAPLLRLPLHIPADQFLVTASNGTPIISSVPSASSPIMATDSSFTSPSGGYSNDVASDTTGAAPPAPVVDNRNIVRRKLTGYVGFANLPNQWHRKSVRKGFNFNVMVVGESGLGKSTLVNTLFNTSLYPPKERKGPSLDIIPKTVTIQSISADIEEAGVRLRLTVVDTPGFGDFVNNDESWRPITDNIEQRFDAYLDAENKVNRMNIVDNRIHACVFFIQPTGHSLKPLDIEVMKRLHTKVNLIPVIAKSDTLTDDEITAFKQRILADIKFHKVQIFEGPRYELDDEETIAENNEIMSKVPFAVVGATNEITNADGRKVRGRRYPWGVIEVDNEEHCDFVKLRQMLIRTHMEELKEHTNNNLYENYRTDKLIQMGVSQDPSVFKEVNPAVKQEEERALHEQKLAKMEAEMKMVFQQKVAEKESKLKQSEEELYARHREMKEQLERQRIELEEKKQRVETGRPVDGKETKRKGFSLR</sequence>
<reference evidence="6" key="1">
    <citation type="submission" date="2023-06" db="EMBL/GenBank/DDBJ databases">
        <title>Genome-scale phylogeny and comparative genomics of the fungal order Sordariales.</title>
        <authorList>
            <consortium name="Lawrence Berkeley National Laboratory"/>
            <person name="Hensen N."/>
            <person name="Bonometti L."/>
            <person name="Westerberg I."/>
            <person name="Brannstrom I.O."/>
            <person name="Guillou S."/>
            <person name="Cros-Aarteil S."/>
            <person name="Calhoun S."/>
            <person name="Haridas S."/>
            <person name="Kuo A."/>
            <person name="Mondo S."/>
            <person name="Pangilinan J."/>
            <person name="Riley R."/>
            <person name="LaButti K."/>
            <person name="Andreopoulos B."/>
            <person name="Lipzen A."/>
            <person name="Chen C."/>
            <person name="Yanf M."/>
            <person name="Daum C."/>
            <person name="Ng V."/>
            <person name="Clum A."/>
            <person name="Steindorff A."/>
            <person name="Ohm R."/>
            <person name="Martin F."/>
            <person name="Silar P."/>
            <person name="Natvig D."/>
            <person name="Lalanne C."/>
            <person name="Gautier V."/>
            <person name="Ament-velasquez S.L."/>
            <person name="Kruys A."/>
            <person name="Hutchinson M.I."/>
            <person name="Powell A.J."/>
            <person name="Barry K."/>
            <person name="Miller A.N."/>
            <person name="Grigoriev I.V."/>
            <person name="Debuchy R."/>
            <person name="Gladieux P."/>
            <person name="Thoren M.H."/>
            <person name="Johannesson H."/>
        </authorList>
    </citation>
    <scope>NUCLEOTIDE SEQUENCE</scope>
    <source>
        <strain evidence="6">SMH3187-1</strain>
    </source>
</reference>
<dbReference type="Proteomes" id="UP001172155">
    <property type="component" value="Unassembled WGS sequence"/>
</dbReference>
<dbReference type="InterPro" id="IPR030379">
    <property type="entry name" value="G_SEPTIN_dom"/>
</dbReference>
<evidence type="ECO:0000256" key="1">
    <source>
        <dbReference type="ARBA" id="ARBA00022741"/>
    </source>
</evidence>
<name>A0AA40EW85_9PEZI</name>
<feature type="domain" description="Septin-type G" evidence="5">
    <location>
        <begin position="202"/>
        <end position="476"/>
    </location>
</feature>
<dbReference type="AlphaFoldDB" id="A0AA40EW85"/>
<feature type="compositionally biased region" description="Basic and acidic residues" evidence="4">
    <location>
        <begin position="553"/>
        <end position="570"/>
    </location>
</feature>